<comment type="similarity">
    <text evidence="2">Belongs to the ABC transporter superfamily.</text>
</comment>
<comment type="caution">
    <text evidence="12">The sequence shown here is derived from an EMBL/GenBank/DDBJ whole genome shotgun (WGS) entry which is preliminary data.</text>
</comment>
<keyword evidence="9" id="KW-0406">Ion transport</keyword>
<dbReference type="Proteomes" id="UP000582981">
    <property type="component" value="Unassembled WGS sequence"/>
</dbReference>
<comment type="subcellular location">
    <subcellularLocation>
        <location evidence="1">Cell membrane</location>
        <topology evidence="1">Peripheral membrane protein</topology>
    </subcellularLocation>
</comment>
<dbReference type="Pfam" id="PF00005">
    <property type="entry name" value="ABC_tran"/>
    <property type="match status" value="1"/>
</dbReference>
<dbReference type="SUPFAM" id="SSF52540">
    <property type="entry name" value="P-loop containing nucleoside triphosphate hydrolases"/>
    <property type="match status" value="1"/>
</dbReference>
<dbReference type="GO" id="GO:0005524">
    <property type="term" value="F:ATP binding"/>
    <property type="evidence" value="ECO:0007669"/>
    <property type="project" value="UniProtKB-KW"/>
</dbReference>
<dbReference type="PANTHER" id="PTHR42771:SF2">
    <property type="entry name" value="IRON(3+)-HYDROXAMATE IMPORT ATP-BINDING PROTEIN FHUC"/>
    <property type="match status" value="1"/>
</dbReference>
<dbReference type="InterPro" id="IPR003593">
    <property type="entry name" value="AAA+_ATPase"/>
</dbReference>
<organism evidence="12 13">
    <name type="scientific">Pseudomonas gingeri</name>
    <dbReference type="NCBI Taxonomy" id="117681"/>
    <lineage>
        <taxon>Bacteria</taxon>
        <taxon>Pseudomonadati</taxon>
        <taxon>Pseudomonadota</taxon>
        <taxon>Gammaproteobacteria</taxon>
        <taxon>Pseudomonadales</taxon>
        <taxon>Pseudomonadaceae</taxon>
        <taxon>Pseudomonas</taxon>
    </lineage>
</organism>
<evidence type="ECO:0000256" key="1">
    <source>
        <dbReference type="ARBA" id="ARBA00004202"/>
    </source>
</evidence>
<reference evidence="12 13" key="1">
    <citation type="submission" date="2020-04" db="EMBL/GenBank/DDBJ databases">
        <title>Molecular characterization of pseudomonads from Agaricus bisporus reveal novel blotch 2 pathogens in Western Europe.</title>
        <authorList>
            <person name="Taparia T."/>
            <person name="Krijger M."/>
            <person name="Haynes E."/>
            <person name="Elpinstone J.G."/>
            <person name="Noble R."/>
            <person name="Van Der Wolf J."/>
        </authorList>
    </citation>
    <scope>NUCLEOTIDE SEQUENCE [LARGE SCALE GENOMIC DNA]</scope>
    <source>
        <strain evidence="12 13">F1001</strain>
    </source>
</reference>
<evidence type="ECO:0000256" key="10">
    <source>
        <dbReference type="ARBA" id="ARBA00023136"/>
    </source>
</evidence>
<evidence type="ECO:0000256" key="2">
    <source>
        <dbReference type="ARBA" id="ARBA00005417"/>
    </source>
</evidence>
<dbReference type="AlphaFoldDB" id="A0A7Y7WC09"/>
<keyword evidence="10" id="KW-0472">Membrane</keyword>
<evidence type="ECO:0000256" key="9">
    <source>
        <dbReference type="ARBA" id="ARBA00023065"/>
    </source>
</evidence>
<dbReference type="InterPro" id="IPR027417">
    <property type="entry name" value="P-loop_NTPase"/>
</dbReference>
<keyword evidence="5" id="KW-0410">Iron transport</keyword>
<keyword evidence="3" id="KW-0813">Transport</keyword>
<dbReference type="GO" id="GO:0016887">
    <property type="term" value="F:ATP hydrolysis activity"/>
    <property type="evidence" value="ECO:0007669"/>
    <property type="project" value="InterPro"/>
</dbReference>
<dbReference type="FunFam" id="3.40.50.300:FF:000134">
    <property type="entry name" value="Iron-enterobactin ABC transporter ATP-binding protein"/>
    <property type="match status" value="1"/>
</dbReference>
<evidence type="ECO:0000259" key="11">
    <source>
        <dbReference type="PROSITE" id="PS50893"/>
    </source>
</evidence>
<evidence type="ECO:0000256" key="6">
    <source>
        <dbReference type="ARBA" id="ARBA00022741"/>
    </source>
</evidence>
<dbReference type="PROSITE" id="PS50893">
    <property type="entry name" value="ABC_TRANSPORTER_2"/>
    <property type="match status" value="1"/>
</dbReference>
<dbReference type="PANTHER" id="PTHR42771">
    <property type="entry name" value="IRON(3+)-HYDROXAMATE IMPORT ATP-BINDING PROTEIN FHUC"/>
    <property type="match status" value="1"/>
</dbReference>
<evidence type="ECO:0000313" key="12">
    <source>
        <dbReference type="EMBL" id="NWB46576.1"/>
    </source>
</evidence>
<evidence type="ECO:0000313" key="13">
    <source>
        <dbReference type="Proteomes" id="UP000582981"/>
    </source>
</evidence>
<dbReference type="GO" id="GO:0005886">
    <property type="term" value="C:plasma membrane"/>
    <property type="evidence" value="ECO:0007669"/>
    <property type="project" value="UniProtKB-SubCell"/>
</dbReference>
<evidence type="ECO:0000256" key="7">
    <source>
        <dbReference type="ARBA" id="ARBA00022840"/>
    </source>
</evidence>
<dbReference type="InterPro" id="IPR003439">
    <property type="entry name" value="ABC_transporter-like_ATP-bd"/>
</dbReference>
<keyword evidence="6" id="KW-0547">Nucleotide-binding</keyword>
<keyword evidence="7 12" id="KW-0067">ATP-binding</keyword>
<protein>
    <submittedName>
        <fullName evidence="12">ATP-binding cassette domain-containing protein</fullName>
    </submittedName>
</protein>
<evidence type="ECO:0000256" key="4">
    <source>
        <dbReference type="ARBA" id="ARBA00022475"/>
    </source>
</evidence>
<dbReference type="SMART" id="SM00382">
    <property type="entry name" value="AAA"/>
    <property type="match status" value="1"/>
</dbReference>
<dbReference type="PROSITE" id="PS00211">
    <property type="entry name" value="ABC_TRANSPORTER_1"/>
    <property type="match status" value="1"/>
</dbReference>
<evidence type="ECO:0000256" key="8">
    <source>
        <dbReference type="ARBA" id="ARBA00023004"/>
    </source>
</evidence>
<gene>
    <name evidence="12" type="ORF">HX829_08715</name>
</gene>
<evidence type="ECO:0000256" key="3">
    <source>
        <dbReference type="ARBA" id="ARBA00022448"/>
    </source>
</evidence>
<dbReference type="InterPro" id="IPR051535">
    <property type="entry name" value="Siderophore_ABC-ATPase"/>
</dbReference>
<sequence>MNMIEPCPTVGAVALPDGQDLFRLDGASVKIGARTLLHPIDLRLKEGRLYGLIGHNGSGKSTLLKLLARQQSATAGSLKLGNEPLHGWSSRAFARQIAYLPQQPPEVDGLLVRELVALGRHPWHGALGRFGAQDREWVEQAMLATDVLQYAERPVDSLSGGERQRAWIAMLVAQNCRCMLLDEPTSALDIGHQLAVLELVRNLCEQRGMGAVIILHDVNMAARFCDEVIALREGRLQLQIKAGDMLQENHLEHVYGVPMGVVTDPASGRLIGFPR</sequence>
<dbReference type="EMBL" id="JACAPU010000011">
    <property type="protein sequence ID" value="NWB46576.1"/>
    <property type="molecule type" value="Genomic_DNA"/>
</dbReference>
<dbReference type="CDD" id="cd03214">
    <property type="entry name" value="ABC_Iron-Siderophores_B12_Hemin"/>
    <property type="match status" value="1"/>
</dbReference>
<accession>A0A7Y7WC09</accession>
<keyword evidence="4" id="KW-1003">Cell membrane</keyword>
<proteinExistence type="inferred from homology"/>
<keyword evidence="8" id="KW-0408">Iron</keyword>
<dbReference type="Gene3D" id="3.40.50.300">
    <property type="entry name" value="P-loop containing nucleotide triphosphate hydrolases"/>
    <property type="match status" value="1"/>
</dbReference>
<dbReference type="InterPro" id="IPR017871">
    <property type="entry name" value="ABC_transporter-like_CS"/>
</dbReference>
<name>A0A7Y7WC09_9PSED</name>
<evidence type="ECO:0000256" key="5">
    <source>
        <dbReference type="ARBA" id="ARBA00022496"/>
    </source>
</evidence>
<feature type="domain" description="ABC transporter" evidence="11">
    <location>
        <begin position="22"/>
        <end position="258"/>
    </location>
</feature>
<dbReference type="GO" id="GO:0006826">
    <property type="term" value="P:iron ion transport"/>
    <property type="evidence" value="ECO:0007669"/>
    <property type="project" value="UniProtKB-KW"/>
</dbReference>